<accession>A0A917Q8I8</accession>
<sequence length="176" mass="19614">MRRILEASERAAVELTERAVAVILPAVQARLRPLLGRLARHQPDPEVVRCRQLVEMLSALDANRRDVVGDQAHLLWSALLERFGGVSGYLSAPVSDRDRYLQQIDAFVARYEEMLSTDRAHEVLGTALFAIYAHHLVRSDISPEAKVVGKDVVALIEEARKRSKARGSIVARDQVA</sequence>
<dbReference type="Proteomes" id="UP000600449">
    <property type="component" value="Unassembled WGS sequence"/>
</dbReference>
<reference evidence="1 2" key="1">
    <citation type="journal article" date="2014" name="Int. J. Syst. Evol. Microbiol.">
        <title>Complete genome sequence of Corynebacterium casei LMG S-19264T (=DSM 44701T), isolated from a smear-ripened cheese.</title>
        <authorList>
            <consortium name="US DOE Joint Genome Institute (JGI-PGF)"/>
            <person name="Walter F."/>
            <person name="Albersmeier A."/>
            <person name="Kalinowski J."/>
            <person name="Ruckert C."/>
        </authorList>
    </citation>
    <scope>NUCLEOTIDE SEQUENCE [LARGE SCALE GENOMIC DNA]</scope>
    <source>
        <strain evidence="1 2">CGMCC 1.9161</strain>
    </source>
</reference>
<comment type="caution">
    <text evidence="1">The sequence shown here is derived from an EMBL/GenBank/DDBJ whole genome shotgun (WGS) entry which is preliminary data.</text>
</comment>
<dbReference type="RefSeq" id="WP_188913005.1">
    <property type="nucleotide sequence ID" value="NZ_BMMF01000006.1"/>
</dbReference>
<evidence type="ECO:0000313" key="1">
    <source>
        <dbReference type="EMBL" id="GGK35590.1"/>
    </source>
</evidence>
<name>A0A917Q8I8_9HYPH</name>
<organism evidence="1 2">
    <name type="scientific">Salinarimonas ramus</name>
    <dbReference type="NCBI Taxonomy" id="690164"/>
    <lineage>
        <taxon>Bacteria</taxon>
        <taxon>Pseudomonadati</taxon>
        <taxon>Pseudomonadota</taxon>
        <taxon>Alphaproteobacteria</taxon>
        <taxon>Hyphomicrobiales</taxon>
        <taxon>Salinarimonadaceae</taxon>
        <taxon>Salinarimonas</taxon>
    </lineage>
</organism>
<proteinExistence type="predicted"/>
<evidence type="ECO:0000313" key="2">
    <source>
        <dbReference type="Proteomes" id="UP000600449"/>
    </source>
</evidence>
<keyword evidence="2" id="KW-1185">Reference proteome</keyword>
<dbReference type="AlphaFoldDB" id="A0A917Q8I8"/>
<gene>
    <name evidence="1" type="ORF">GCM10011322_23060</name>
</gene>
<dbReference type="EMBL" id="BMMF01000006">
    <property type="protein sequence ID" value="GGK35590.1"/>
    <property type="molecule type" value="Genomic_DNA"/>
</dbReference>
<protein>
    <submittedName>
        <fullName evidence="1">Uncharacterized protein</fullName>
    </submittedName>
</protein>